<keyword evidence="2" id="KW-0548">Nucleotidyltransferase</keyword>
<dbReference type="InterPro" id="IPR050951">
    <property type="entry name" value="Retrovirus_Pol_polyprotein"/>
</dbReference>
<reference evidence="7" key="1">
    <citation type="journal article" date="2022" name="Int. J. Mol. Sci.">
        <title>Draft Genome of Tanacetum Coccineum: Genomic Comparison of Closely Related Tanacetum-Family Plants.</title>
        <authorList>
            <person name="Yamashiro T."/>
            <person name="Shiraishi A."/>
            <person name="Nakayama K."/>
            <person name="Satake H."/>
        </authorList>
    </citation>
    <scope>NUCLEOTIDE SEQUENCE</scope>
</reference>
<keyword evidence="1" id="KW-0808">Transferase</keyword>
<organism evidence="7 8">
    <name type="scientific">Tanacetum coccineum</name>
    <dbReference type="NCBI Taxonomy" id="301880"/>
    <lineage>
        <taxon>Eukaryota</taxon>
        <taxon>Viridiplantae</taxon>
        <taxon>Streptophyta</taxon>
        <taxon>Embryophyta</taxon>
        <taxon>Tracheophyta</taxon>
        <taxon>Spermatophyta</taxon>
        <taxon>Magnoliopsida</taxon>
        <taxon>eudicotyledons</taxon>
        <taxon>Gunneridae</taxon>
        <taxon>Pentapetalae</taxon>
        <taxon>asterids</taxon>
        <taxon>campanulids</taxon>
        <taxon>Asterales</taxon>
        <taxon>Asteraceae</taxon>
        <taxon>Asteroideae</taxon>
        <taxon>Anthemideae</taxon>
        <taxon>Anthemidinae</taxon>
        <taxon>Tanacetum</taxon>
    </lineage>
</organism>
<dbReference type="Gene3D" id="2.40.70.10">
    <property type="entry name" value="Acid Proteases"/>
    <property type="match status" value="1"/>
</dbReference>
<comment type="caution">
    <text evidence="7">The sequence shown here is derived from an EMBL/GenBank/DDBJ whole genome shotgun (WGS) entry which is preliminary data.</text>
</comment>
<keyword evidence="5" id="KW-0511">Multifunctional enzyme</keyword>
<evidence type="ECO:0000313" key="8">
    <source>
        <dbReference type="Proteomes" id="UP001151760"/>
    </source>
</evidence>
<evidence type="ECO:0000256" key="3">
    <source>
        <dbReference type="ARBA" id="ARBA00022722"/>
    </source>
</evidence>
<dbReference type="InterPro" id="IPR041577">
    <property type="entry name" value="RT_RNaseH_2"/>
</dbReference>
<reference evidence="7" key="2">
    <citation type="submission" date="2022-01" db="EMBL/GenBank/DDBJ databases">
        <authorList>
            <person name="Yamashiro T."/>
            <person name="Shiraishi A."/>
            <person name="Satake H."/>
            <person name="Nakayama K."/>
        </authorList>
    </citation>
    <scope>NUCLEOTIDE SEQUENCE</scope>
</reference>
<evidence type="ECO:0000256" key="1">
    <source>
        <dbReference type="ARBA" id="ARBA00022679"/>
    </source>
</evidence>
<dbReference type="Proteomes" id="UP001151760">
    <property type="component" value="Unassembled WGS sequence"/>
</dbReference>
<dbReference type="EMBL" id="BQNB010009024">
    <property type="protein sequence ID" value="GJS57681.1"/>
    <property type="molecule type" value="Genomic_DNA"/>
</dbReference>
<protein>
    <submittedName>
        <fullName evidence="7">Transposon ty3-I gag-pol polyprotein</fullName>
    </submittedName>
</protein>
<dbReference type="InterPro" id="IPR043502">
    <property type="entry name" value="DNA/RNA_pol_sf"/>
</dbReference>
<dbReference type="Pfam" id="PF17919">
    <property type="entry name" value="RT_RNaseH_2"/>
    <property type="match status" value="1"/>
</dbReference>
<keyword evidence="8" id="KW-1185">Reference proteome</keyword>
<keyword evidence="3" id="KW-0540">Nuclease</keyword>
<dbReference type="CDD" id="cd01647">
    <property type="entry name" value="RT_LTR"/>
    <property type="match status" value="1"/>
</dbReference>
<dbReference type="InterPro" id="IPR043128">
    <property type="entry name" value="Rev_trsase/Diguanyl_cyclase"/>
</dbReference>
<keyword evidence="4" id="KW-0255">Endonuclease</keyword>
<dbReference type="InterPro" id="IPR021109">
    <property type="entry name" value="Peptidase_aspartic_dom_sf"/>
</dbReference>
<proteinExistence type="predicted"/>
<feature type="domain" description="Reverse transcriptase/retrotransposon-derived protein RNase H-like" evidence="6">
    <location>
        <begin position="329"/>
        <end position="423"/>
    </location>
</feature>
<gene>
    <name evidence="7" type="ORF">Tco_0652465</name>
</gene>
<dbReference type="PANTHER" id="PTHR37984:SF5">
    <property type="entry name" value="PROTEIN NYNRIN-LIKE"/>
    <property type="match status" value="1"/>
</dbReference>
<dbReference type="Gene3D" id="3.30.70.270">
    <property type="match status" value="3"/>
</dbReference>
<keyword evidence="4" id="KW-0378">Hydrolase</keyword>
<accession>A0ABQ4WXQ7</accession>
<evidence type="ECO:0000256" key="5">
    <source>
        <dbReference type="ARBA" id="ARBA00023268"/>
    </source>
</evidence>
<evidence type="ECO:0000259" key="6">
    <source>
        <dbReference type="Pfam" id="PF17919"/>
    </source>
</evidence>
<evidence type="ECO:0000256" key="4">
    <source>
        <dbReference type="ARBA" id="ARBA00022759"/>
    </source>
</evidence>
<dbReference type="Gene3D" id="3.10.20.370">
    <property type="match status" value="1"/>
</dbReference>
<evidence type="ECO:0000256" key="2">
    <source>
        <dbReference type="ARBA" id="ARBA00022695"/>
    </source>
</evidence>
<name>A0ABQ4WXQ7_9ASTR</name>
<evidence type="ECO:0000313" key="7">
    <source>
        <dbReference type="EMBL" id="GJS57681.1"/>
    </source>
</evidence>
<dbReference type="CDD" id="cd00303">
    <property type="entry name" value="retropepsin_like"/>
    <property type="match status" value="1"/>
</dbReference>
<dbReference type="PANTHER" id="PTHR37984">
    <property type="entry name" value="PROTEIN CBG26694"/>
    <property type="match status" value="1"/>
</dbReference>
<sequence length="660" mass="76171">MAKRLGCNIRTTCPLTVTLVGGNHLVSDGECKDFKWHFGNTLFTIDIMLLPLGGCDMVLGIQWLATLGDIKCNFKELRMEFKYNGKGVALRGTQKTNVEWMGTKAAKKALKQVAHAEFHSMALYVFAVTIALPPLREHDHRIPLIKEVVPVNIRPYKPPPAQKDGIESMVKELKLNKQTVKDKFPILIIEELIDELHGAKVFTKLDLRSGYHQRMYEKDIAKTAFRTHEGHYEFLTVVETMRQNSLYAKKSKCMFGTPQVEYLGHVISSEGIATEPSKITAMTNWPIPVNIKQLREFLGLTGYYRRFIKGYATISKPLTKLLKKNIFAWTTESQLAFEKLKEAMVTAPVLRMPDFSKEFTIETNASRVGLGSVLLQEGHPIAFLSKTLSSKHQLMSTYEKEFLAIVQDLEKWRGYLLDRHFKIKTDHFSLKYLLDQRMSAPAQLKWLPKLMGFDYEIQYKKKWKMLLLMLYPGYNTLVCVVNHVIGVYDTMLQVWHRFSAPFSTWNCVYSDDRVGIWNFVLITCGGSMCEWSVRELWVFSYWVGDRSQRNLGMGKVGLEHTSREDSEQRCLRRQRRLASVVTTLSEVHILIMSRACTELVSNSEYTVRRLQLLDQHAVSSEYFCAFYDICRTGSCDTERNVRMVDTTLVEEFYFTVMETW</sequence>
<dbReference type="SUPFAM" id="SSF56672">
    <property type="entry name" value="DNA/RNA polymerases"/>
    <property type="match status" value="1"/>
</dbReference>
<dbReference type="Gene3D" id="3.10.10.10">
    <property type="entry name" value="HIV Type 1 Reverse Transcriptase, subunit A, domain 1"/>
    <property type="match status" value="1"/>
</dbReference>
<dbReference type="CDD" id="cd09274">
    <property type="entry name" value="RNase_HI_RT_Ty3"/>
    <property type="match status" value="1"/>
</dbReference>